<accession>A0A9J7DIF1</accession>
<reference evidence="3" key="1">
    <citation type="submission" date="2025-08" db="UniProtKB">
        <authorList>
            <consortium name="RefSeq"/>
        </authorList>
    </citation>
    <scope>IDENTIFICATION</scope>
    <source>
        <strain evidence="3">Aabys</strain>
        <tissue evidence="3">Whole body</tissue>
    </source>
</reference>
<dbReference type="KEGG" id="mde:109613806"/>
<dbReference type="RefSeq" id="XP_019894510.1">
    <property type="nucleotide sequence ID" value="XM_020038951.2"/>
</dbReference>
<dbReference type="OrthoDB" id="6152242at2759"/>
<keyword evidence="2" id="KW-1185">Reference proteome</keyword>
<organism evidence="2 3">
    <name type="scientific">Musca domestica</name>
    <name type="common">House fly</name>
    <dbReference type="NCBI Taxonomy" id="7370"/>
    <lineage>
        <taxon>Eukaryota</taxon>
        <taxon>Metazoa</taxon>
        <taxon>Ecdysozoa</taxon>
        <taxon>Arthropoda</taxon>
        <taxon>Hexapoda</taxon>
        <taxon>Insecta</taxon>
        <taxon>Pterygota</taxon>
        <taxon>Neoptera</taxon>
        <taxon>Endopterygota</taxon>
        <taxon>Diptera</taxon>
        <taxon>Brachycera</taxon>
        <taxon>Muscomorpha</taxon>
        <taxon>Muscoidea</taxon>
        <taxon>Muscidae</taxon>
        <taxon>Musca</taxon>
    </lineage>
</organism>
<gene>
    <name evidence="3" type="primary">LOC109613806</name>
</gene>
<protein>
    <submittedName>
        <fullName evidence="3">Uncharacterized protein LOC109613806</fullName>
    </submittedName>
</protein>
<dbReference type="AlphaFoldDB" id="A0A9J7DIF1"/>
<dbReference type="GeneID" id="109613806"/>
<dbReference type="VEuPathDB" id="VectorBase:MDOMA2_006702"/>
<proteinExistence type="predicted"/>
<feature type="region of interest" description="Disordered" evidence="1">
    <location>
        <begin position="1"/>
        <end position="32"/>
    </location>
</feature>
<evidence type="ECO:0000313" key="2">
    <source>
        <dbReference type="Proteomes" id="UP001652621"/>
    </source>
</evidence>
<name>A0A9J7DIF1_MUSDO</name>
<evidence type="ECO:0000313" key="3">
    <source>
        <dbReference type="RefSeq" id="XP_019894510.1"/>
    </source>
</evidence>
<evidence type="ECO:0000256" key="1">
    <source>
        <dbReference type="SAM" id="MobiDB-lite"/>
    </source>
</evidence>
<sequence>MDKLRESRTTMATPIPLGEKDKVPKKKKPQDSCDALIDIASPPSDDQAKMAEVYAAKLRKMTPEQQLFADRFINDILYEGQMGHLHEEFLNMGRSRASTPGQLGPLHEDSIFLRRSRASTPYSQFSPIIADNETHFTFTSAEKENIPSSQRSGIGNSVQSSGKRFVYLPVQKSQAQHMGGIEDNNQETAAAYFMNFSES</sequence>
<dbReference type="Proteomes" id="UP001652621">
    <property type="component" value="Unplaced"/>
</dbReference>